<sequence>MHANGTLPQISLSDFCSRMKSYWNCPVHPSEYIYIYIYISFAYVYDVFYLDISSVMTVIVLFIFFSQTPSYTIIFRILCMYICFR</sequence>
<keyword evidence="1" id="KW-0812">Transmembrane</keyword>
<dbReference type="Proteomes" id="UP000289738">
    <property type="component" value="Chromosome B08"/>
</dbReference>
<proteinExistence type="predicted"/>
<keyword evidence="1" id="KW-1133">Transmembrane helix</keyword>
<reference evidence="2 3" key="1">
    <citation type="submission" date="2019-01" db="EMBL/GenBank/DDBJ databases">
        <title>Sequencing of cultivated peanut Arachis hypogaea provides insights into genome evolution and oil improvement.</title>
        <authorList>
            <person name="Chen X."/>
        </authorList>
    </citation>
    <scope>NUCLEOTIDE SEQUENCE [LARGE SCALE GENOMIC DNA]</scope>
    <source>
        <strain evidence="3">cv. Fuhuasheng</strain>
        <tissue evidence="2">Leaves</tissue>
    </source>
</reference>
<evidence type="ECO:0000313" key="2">
    <source>
        <dbReference type="EMBL" id="RYQ95258.1"/>
    </source>
</evidence>
<feature type="transmembrane region" description="Helical" evidence="1">
    <location>
        <begin position="58"/>
        <end position="84"/>
    </location>
</feature>
<keyword evidence="3" id="KW-1185">Reference proteome</keyword>
<dbReference type="AlphaFoldDB" id="A0A444Y003"/>
<evidence type="ECO:0000256" key="1">
    <source>
        <dbReference type="SAM" id="Phobius"/>
    </source>
</evidence>
<name>A0A444Y003_ARAHY</name>
<comment type="caution">
    <text evidence="2">The sequence shown here is derived from an EMBL/GenBank/DDBJ whole genome shotgun (WGS) entry which is preliminary data.</text>
</comment>
<organism evidence="2 3">
    <name type="scientific">Arachis hypogaea</name>
    <name type="common">Peanut</name>
    <dbReference type="NCBI Taxonomy" id="3818"/>
    <lineage>
        <taxon>Eukaryota</taxon>
        <taxon>Viridiplantae</taxon>
        <taxon>Streptophyta</taxon>
        <taxon>Embryophyta</taxon>
        <taxon>Tracheophyta</taxon>
        <taxon>Spermatophyta</taxon>
        <taxon>Magnoliopsida</taxon>
        <taxon>eudicotyledons</taxon>
        <taxon>Gunneridae</taxon>
        <taxon>Pentapetalae</taxon>
        <taxon>rosids</taxon>
        <taxon>fabids</taxon>
        <taxon>Fabales</taxon>
        <taxon>Fabaceae</taxon>
        <taxon>Papilionoideae</taxon>
        <taxon>50 kb inversion clade</taxon>
        <taxon>dalbergioids sensu lato</taxon>
        <taxon>Dalbergieae</taxon>
        <taxon>Pterocarpus clade</taxon>
        <taxon>Arachis</taxon>
    </lineage>
</organism>
<gene>
    <name evidence="2" type="ORF">Ahy_B08g090325</name>
</gene>
<dbReference type="EMBL" id="SDMP01000018">
    <property type="protein sequence ID" value="RYQ95258.1"/>
    <property type="molecule type" value="Genomic_DNA"/>
</dbReference>
<protein>
    <submittedName>
        <fullName evidence="2">Uncharacterized protein</fullName>
    </submittedName>
</protein>
<evidence type="ECO:0000313" key="3">
    <source>
        <dbReference type="Proteomes" id="UP000289738"/>
    </source>
</evidence>
<accession>A0A444Y003</accession>
<keyword evidence="1" id="KW-0472">Membrane</keyword>